<feature type="region of interest" description="Disordered" evidence="1">
    <location>
        <begin position="82"/>
        <end position="101"/>
    </location>
</feature>
<feature type="transmembrane region" description="Helical" evidence="2">
    <location>
        <begin position="183"/>
        <end position="204"/>
    </location>
</feature>
<evidence type="ECO:0000313" key="4">
    <source>
        <dbReference type="Proteomes" id="UP000759131"/>
    </source>
</evidence>
<dbReference type="PANTHER" id="PTHR21290">
    <property type="entry name" value="SPHINGOMYELIN SYNTHETASE"/>
    <property type="match status" value="1"/>
</dbReference>
<accession>A0A7R9LJS1</accession>
<dbReference type="EMBL" id="OC880407">
    <property type="protein sequence ID" value="CAD7641755.1"/>
    <property type="molecule type" value="Genomic_DNA"/>
</dbReference>
<protein>
    <recommendedName>
        <fullName evidence="5">Sphingomyelin synthase-like domain-containing protein</fullName>
    </recommendedName>
</protein>
<reference evidence="3" key="1">
    <citation type="submission" date="2020-11" db="EMBL/GenBank/DDBJ databases">
        <authorList>
            <person name="Tran Van P."/>
        </authorList>
    </citation>
    <scope>NUCLEOTIDE SEQUENCE</scope>
</reference>
<dbReference type="GO" id="GO:0033188">
    <property type="term" value="F:sphingomyelin synthase activity"/>
    <property type="evidence" value="ECO:0007669"/>
    <property type="project" value="TreeGrafter"/>
</dbReference>
<keyword evidence="2" id="KW-0472">Membrane</keyword>
<keyword evidence="2" id="KW-0812">Transmembrane</keyword>
<feature type="compositionally biased region" description="Polar residues" evidence="1">
    <location>
        <begin position="7"/>
        <end position="22"/>
    </location>
</feature>
<dbReference type="Proteomes" id="UP000759131">
    <property type="component" value="Unassembled WGS sequence"/>
</dbReference>
<gene>
    <name evidence="3" type="ORF">OSB1V03_LOCUS18813</name>
</gene>
<feature type="transmembrane region" description="Helical" evidence="2">
    <location>
        <begin position="224"/>
        <end position="249"/>
    </location>
</feature>
<dbReference type="GO" id="GO:0005886">
    <property type="term" value="C:plasma membrane"/>
    <property type="evidence" value="ECO:0007669"/>
    <property type="project" value="TreeGrafter"/>
</dbReference>
<feature type="non-terminal residue" evidence="3">
    <location>
        <position position="296"/>
    </location>
</feature>
<feature type="region of interest" description="Disordered" evidence="1">
    <location>
        <begin position="1"/>
        <end position="22"/>
    </location>
</feature>
<dbReference type="GO" id="GO:0046513">
    <property type="term" value="P:ceramide biosynthetic process"/>
    <property type="evidence" value="ECO:0007669"/>
    <property type="project" value="TreeGrafter"/>
</dbReference>
<proteinExistence type="predicted"/>
<keyword evidence="2" id="KW-1133">Transmembrane helix</keyword>
<name>A0A7R9LJS1_9ACAR</name>
<dbReference type="GO" id="GO:0006686">
    <property type="term" value="P:sphingomyelin biosynthetic process"/>
    <property type="evidence" value="ECO:0007669"/>
    <property type="project" value="TreeGrafter"/>
</dbReference>
<evidence type="ECO:0000256" key="2">
    <source>
        <dbReference type="SAM" id="Phobius"/>
    </source>
</evidence>
<dbReference type="GO" id="GO:0000139">
    <property type="term" value="C:Golgi membrane"/>
    <property type="evidence" value="ECO:0007669"/>
    <property type="project" value="TreeGrafter"/>
</dbReference>
<evidence type="ECO:0008006" key="5">
    <source>
        <dbReference type="Google" id="ProtNLM"/>
    </source>
</evidence>
<dbReference type="OrthoDB" id="6510205at2759"/>
<dbReference type="GO" id="GO:0047493">
    <property type="term" value="F:ceramide cholinephosphotransferase activity"/>
    <property type="evidence" value="ECO:0007669"/>
    <property type="project" value="TreeGrafter"/>
</dbReference>
<dbReference type="EMBL" id="CAJPIZ010025832">
    <property type="protein sequence ID" value="CAG2118863.1"/>
    <property type="molecule type" value="Genomic_DNA"/>
</dbReference>
<evidence type="ECO:0000313" key="3">
    <source>
        <dbReference type="EMBL" id="CAD7641755.1"/>
    </source>
</evidence>
<feature type="transmembrane region" description="Helical" evidence="2">
    <location>
        <begin position="256"/>
        <end position="278"/>
    </location>
</feature>
<keyword evidence="4" id="KW-1185">Reference proteome</keyword>
<dbReference type="AlphaFoldDB" id="A0A7R9LJS1"/>
<sequence>MADLGTQVVTLSSSGSHSANQPTIRLSRNLSVVDHRSAISRTATAAAINESEPLLPSVSHETHYVPLLTAAGNTSAAAVDHQCDHQTPGGVDRQSSSSSRTNHCILSGDNTIAAMTGPSMASTTTATLRATVTTTLTDSLTSSTSSAKEHRSGLIQIPIPDSFMRKGDKLVSNKEPNSLWRSFLAFVFVFANMTLNLTVLAIIHERVPRSQPPLPDISFDVLPAADWALSVAEYIIVIQVIGVVVLILLHRYRVILFRRLCIIMGVLYLFRAICMASTQVPVANVNYYCSPQVRYY</sequence>
<dbReference type="PANTHER" id="PTHR21290:SF27">
    <property type="entry name" value="PHOSPHATIDYLCHOLINE:CERAMIDE CHOLINEPHOSPHOTRANSFERASE 1"/>
    <property type="match status" value="1"/>
</dbReference>
<organism evidence="3">
    <name type="scientific">Medioppia subpectinata</name>
    <dbReference type="NCBI Taxonomy" id="1979941"/>
    <lineage>
        <taxon>Eukaryota</taxon>
        <taxon>Metazoa</taxon>
        <taxon>Ecdysozoa</taxon>
        <taxon>Arthropoda</taxon>
        <taxon>Chelicerata</taxon>
        <taxon>Arachnida</taxon>
        <taxon>Acari</taxon>
        <taxon>Acariformes</taxon>
        <taxon>Sarcoptiformes</taxon>
        <taxon>Oribatida</taxon>
        <taxon>Brachypylina</taxon>
        <taxon>Oppioidea</taxon>
        <taxon>Oppiidae</taxon>
        <taxon>Medioppia</taxon>
    </lineage>
</organism>
<dbReference type="InterPro" id="IPR045221">
    <property type="entry name" value="Sphingomyelin_synth-like"/>
</dbReference>
<evidence type="ECO:0000256" key="1">
    <source>
        <dbReference type="SAM" id="MobiDB-lite"/>
    </source>
</evidence>
<dbReference type="GO" id="GO:0005789">
    <property type="term" value="C:endoplasmic reticulum membrane"/>
    <property type="evidence" value="ECO:0007669"/>
    <property type="project" value="TreeGrafter"/>
</dbReference>